<gene>
    <name evidence="1" type="ORF">PSH88_02330</name>
</gene>
<evidence type="ECO:0000313" key="1">
    <source>
        <dbReference type="EMBL" id="WLI18914.1"/>
    </source>
</evidence>
<sequence length="119" mass="13354">MPGSYTWKAETISHPYGCVCRLDPNYVFCGCQGVGGYFAGPLNPTQYTKELADAKAKSEAEAEQKAKELEAYKSSSTYDEDKAFLKTIFVRSTYTYIDDPRNAEFVKENAEEARNSPPR</sequence>
<dbReference type="EMBL" id="CP117430">
    <property type="protein sequence ID" value="WLI18914.1"/>
    <property type="molecule type" value="Genomic_DNA"/>
</dbReference>
<proteinExistence type="predicted"/>
<dbReference type="RefSeq" id="WP_305424762.1">
    <property type="nucleotide sequence ID" value="NZ_CP117430.1"/>
</dbReference>
<evidence type="ECO:0000313" key="2">
    <source>
        <dbReference type="Proteomes" id="UP001230768"/>
    </source>
</evidence>
<protein>
    <submittedName>
        <fullName evidence="1">Uncharacterized protein</fullName>
    </submittedName>
</protein>
<dbReference type="Proteomes" id="UP001230768">
    <property type="component" value="Chromosome"/>
</dbReference>
<accession>A0ABY9GTA5</accession>
<reference evidence="1 2" key="1">
    <citation type="submission" date="2023-02" db="EMBL/GenBank/DDBJ databases">
        <title>Evolution of Hrp T3SS in non-pathogenic Pseudomonas fluorescens.</title>
        <authorList>
            <person name="Liao K."/>
            <person name="Wei H."/>
            <person name="Gu Y."/>
        </authorList>
    </citation>
    <scope>NUCLEOTIDE SEQUENCE [LARGE SCALE GENOMIC DNA]</scope>
    <source>
        <strain evidence="1 2">FP607</strain>
    </source>
</reference>
<keyword evidence="2" id="KW-1185">Reference proteome</keyword>
<organism evidence="1 2">
    <name type="scientific">Pseudomonas wuhanensis</name>
    <dbReference type="NCBI Taxonomy" id="2954098"/>
    <lineage>
        <taxon>Bacteria</taxon>
        <taxon>Pseudomonadati</taxon>
        <taxon>Pseudomonadota</taxon>
        <taxon>Gammaproteobacteria</taxon>
        <taxon>Pseudomonadales</taxon>
        <taxon>Pseudomonadaceae</taxon>
        <taxon>Pseudomonas</taxon>
    </lineage>
</organism>
<name>A0ABY9GTA5_9PSED</name>